<dbReference type="Pfam" id="PF02201">
    <property type="entry name" value="SWIB"/>
    <property type="match status" value="1"/>
</dbReference>
<dbReference type="Proteomes" id="UP000041254">
    <property type="component" value="Unassembled WGS sequence"/>
</dbReference>
<protein>
    <recommendedName>
        <fullName evidence="1">DM2 domain-containing protein</fullName>
    </recommendedName>
</protein>
<dbReference type="STRING" id="1169540.A0A0G4FEQ1"/>
<dbReference type="SUPFAM" id="SSF47592">
    <property type="entry name" value="SWIB/MDM2 domain"/>
    <property type="match status" value="1"/>
</dbReference>
<name>A0A0G4FEQ1_VITBC</name>
<dbReference type="InterPro" id="IPR003121">
    <property type="entry name" value="SWIB_MDM2_domain"/>
</dbReference>
<proteinExistence type="predicted"/>
<gene>
    <name evidence="2" type="ORF">Vbra_5794</name>
</gene>
<accession>A0A0G4FEQ1</accession>
<dbReference type="InParanoid" id="A0A0G4FEQ1"/>
<evidence type="ECO:0000259" key="1">
    <source>
        <dbReference type="Pfam" id="PF02201"/>
    </source>
</evidence>
<dbReference type="VEuPathDB" id="CryptoDB:Vbra_5794"/>
<dbReference type="OrthoDB" id="10263741at2759"/>
<sequence>MAFASTSHTKVDANSVQRALSECHPEGARELGELLAMARQAEEATVRRIAVLEEALAPTWDPRKDFDMTADRPKQDPGVCRLRVFIYNSATNQPRDPDGGLASFTHEDWSRKDPPSWTLRIQGTVDDTQRALGAKLTSFVSKIVIITKDETIIWDRRSYEGPDVDGIELKRTGNQEMAVRVLLFLDYKTPQYTLSQELTQLTGGTQQASLAGVIKKICEYARTRGGFLPGPHFAIKADAAIKKLFPSVGDSVSLSSLPDLCRPHLRPPKPIEVTHQLKLHCDWIDTETSYEICIETPHLLHTDLSKALHGQPSIAEARRQIEVADEQVSKILERIQHHIRRRNHMLAFANSPVEFLHAVLSSGSQAVPASWPLSSADDCFESRRPERDAVFFAQPWVPPATQRYLERSRRLGNHD</sequence>
<feature type="domain" description="DM2" evidence="1">
    <location>
        <begin position="191"/>
        <end position="265"/>
    </location>
</feature>
<dbReference type="InterPro" id="IPR036885">
    <property type="entry name" value="SWIB_MDM2_dom_sf"/>
</dbReference>
<dbReference type="EMBL" id="CDMY01000422">
    <property type="protein sequence ID" value="CEM11681.1"/>
    <property type="molecule type" value="Genomic_DNA"/>
</dbReference>
<evidence type="ECO:0000313" key="3">
    <source>
        <dbReference type="Proteomes" id="UP000041254"/>
    </source>
</evidence>
<dbReference type="OMA" id="PPLYPKF"/>
<dbReference type="Gene3D" id="1.10.245.10">
    <property type="entry name" value="SWIB/MDM2 domain"/>
    <property type="match status" value="1"/>
</dbReference>
<evidence type="ECO:0000313" key="2">
    <source>
        <dbReference type="EMBL" id="CEM11681.1"/>
    </source>
</evidence>
<dbReference type="AlphaFoldDB" id="A0A0G4FEQ1"/>
<organism evidence="2 3">
    <name type="scientific">Vitrella brassicaformis (strain CCMP3155)</name>
    <dbReference type="NCBI Taxonomy" id="1169540"/>
    <lineage>
        <taxon>Eukaryota</taxon>
        <taxon>Sar</taxon>
        <taxon>Alveolata</taxon>
        <taxon>Colpodellida</taxon>
        <taxon>Vitrellaceae</taxon>
        <taxon>Vitrella</taxon>
    </lineage>
</organism>
<dbReference type="PhylomeDB" id="A0A0G4FEQ1"/>
<reference evidence="2 3" key="1">
    <citation type="submission" date="2014-11" db="EMBL/GenBank/DDBJ databases">
        <authorList>
            <person name="Zhu J."/>
            <person name="Qi W."/>
            <person name="Song R."/>
        </authorList>
    </citation>
    <scope>NUCLEOTIDE SEQUENCE [LARGE SCALE GENOMIC DNA]</scope>
</reference>
<dbReference type="PANTHER" id="PTHR13844">
    <property type="entry name" value="SWI/SNF-RELATED MATRIX-ASSOCIATED ACTIN-DEPENDENT REGULATOR OF CHROMATIN SUBFAMILY D"/>
    <property type="match status" value="1"/>
</dbReference>
<keyword evidence="3" id="KW-1185">Reference proteome</keyword>